<evidence type="ECO:0000313" key="1">
    <source>
        <dbReference type="EMBL" id="SVA87137.1"/>
    </source>
</evidence>
<dbReference type="EMBL" id="UINC01020848">
    <property type="protein sequence ID" value="SVA87137.1"/>
    <property type="molecule type" value="Genomic_DNA"/>
</dbReference>
<sequence>MEIKHKPQFNIEKVTAHYTKKDGVPVHYVCTSDLDESDRPFDIYYRDTPHPEHNNFYFGLYTDDEDRMMICKADTIENYTFGLISDEDKWVYSRSHHDFVETDSGYIDGGRRFIKRGGELDNQKHIVAKVVDGVFVTGEETE</sequence>
<organism evidence="1">
    <name type="scientific">marine metagenome</name>
    <dbReference type="NCBI Taxonomy" id="408172"/>
    <lineage>
        <taxon>unclassified sequences</taxon>
        <taxon>metagenomes</taxon>
        <taxon>ecological metagenomes</taxon>
    </lineage>
</organism>
<protein>
    <submittedName>
        <fullName evidence="1">Uncharacterized protein</fullName>
    </submittedName>
</protein>
<proteinExistence type="predicted"/>
<gene>
    <name evidence="1" type="ORF">METZ01_LOCUS139991</name>
</gene>
<dbReference type="AlphaFoldDB" id="A0A381ZEE6"/>
<reference evidence="1" key="1">
    <citation type="submission" date="2018-05" db="EMBL/GenBank/DDBJ databases">
        <authorList>
            <person name="Lanie J.A."/>
            <person name="Ng W.-L."/>
            <person name="Kazmierczak K.M."/>
            <person name="Andrzejewski T.M."/>
            <person name="Davidsen T.M."/>
            <person name="Wayne K.J."/>
            <person name="Tettelin H."/>
            <person name="Glass J.I."/>
            <person name="Rusch D."/>
            <person name="Podicherti R."/>
            <person name="Tsui H.-C.T."/>
            <person name="Winkler M.E."/>
        </authorList>
    </citation>
    <scope>NUCLEOTIDE SEQUENCE</scope>
</reference>
<name>A0A381ZEE6_9ZZZZ</name>
<accession>A0A381ZEE6</accession>